<dbReference type="AlphaFoldDB" id="A0A401FVG6"/>
<keyword evidence="2" id="KW-0812">Transmembrane</keyword>
<keyword evidence="4" id="KW-1185">Reference proteome</keyword>
<reference evidence="4" key="1">
    <citation type="submission" date="2017-11" db="EMBL/GenBank/DDBJ databases">
        <authorList>
            <person name="Watanabe M."/>
            <person name="Kojima H."/>
        </authorList>
    </citation>
    <scope>NUCLEOTIDE SEQUENCE [LARGE SCALE GENOMIC DNA]</scope>
    <source>
        <strain evidence="4">Tokyo 01</strain>
    </source>
</reference>
<comment type="caution">
    <text evidence="3">The sequence shown here is derived from an EMBL/GenBank/DDBJ whole genome shotgun (WGS) entry which is preliminary data.</text>
</comment>
<protein>
    <submittedName>
        <fullName evidence="3">Glycosyl transferase family 2</fullName>
    </submittedName>
</protein>
<evidence type="ECO:0000313" key="3">
    <source>
        <dbReference type="EMBL" id="GBC60934.1"/>
    </source>
</evidence>
<sequence length="252" mass="27998">MSNVPWLRRELSVWANRFLSLISRGSMTDSFLPANVFTLTSMVRAYDGKFLSRLNLMTMGMGISPEIIHKALILRARIEEIPAHLNWGFEKTQKTEGGPRRRSSMRIVKSIVSSFITGFMFRPFMFFVLPGLMVAFFSIYSFIFVFGHVFDCYQALSGGTGPIDYRLGTAVAAAFTQAPHAFIIGGISLIVSIQLINLGIMSLQNKRYFEEIFHLGTAIYSEVRSGGRIPASGRGIAAPPETENERSALPGP</sequence>
<feature type="transmembrane region" description="Helical" evidence="2">
    <location>
        <begin position="124"/>
        <end position="150"/>
    </location>
</feature>
<name>A0A401FVG6_9BACT</name>
<feature type="transmembrane region" description="Helical" evidence="2">
    <location>
        <begin position="181"/>
        <end position="200"/>
    </location>
</feature>
<organism evidence="3 4">
    <name type="scientific">Desulfonema ishimotonii</name>
    <dbReference type="NCBI Taxonomy" id="45657"/>
    <lineage>
        <taxon>Bacteria</taxon>
        <taxon>Pseudomonadati</taxon>
        <taxon>Thermodesulfobacteriota</taxon>
        <taxon>Desulfobacteria</taxon>
        <taxon>Desulfobacterales</taxon>
        <taxon>Desulfococcaceae</taxon>
        <taxon>Desulfonema</taxon>
    </lineage>
</organism>
<dbReference type="GO" id="GO:0016740">
    <property type="term" value="F:transferase activity"/>
    <property type="evidence" value="ECO:0007669"/>
    <property type="project" value="UniProtKB-KW"/>
</dbReference>
<feature type="region of interest" description="Disordered" evidence="1">
    <location>
        <begin position="232"/>
        <end position="252"/>
    </location>
</feature>
<evidence type="ECO:0000256" key="1">
    <source>
        <dbReference type="SAM" id="MobiDB-lite"/>
    </source>
</evidence>
<dbReference type="RefSeq" id="WP_124328286.1">
    <property type="nucleotide sequence ID" value="NZ_BEXT01000001.1"/>
</dbReference>
<keyword evidence="2" id="KW-0472">Membrane</keyword>
<accession>A0A401FVG6</accession>
<proteinExistence type="predicted"/>
<dbReference type="OrthoDB" id="9802649at2"/>
<dbReference type="Proteomes" id="UP000288096">
    <property type="component" value="Unassembled WGS sequence"/>
</dbReference>
<gene>
    <name evidence="3" type="ORF">DENIS_1894</name>
</gene>
<evidence type="ECO:0000256" key="2">
    <source>
        <dbReference type="SAM" id="Phobius"/>
    </source>
</evidence>
<dbReference type="EMBL" id="BEXT01000001">
    <property type="protein sequence ID" value="GBC60934.1"/>
    <property type="molecule type" value="Genomic_DNA"/>
</dbReference>
<reference evidence="4" key="2">
    <citation type="submission" date="2019-01" db="EMBL/GenBank/DDBJ databases">
        <title>Genome sequence of Desulfonema ishimotonii strain Tokyo 01.</title>
        <authorList>
            <person name="Fukui M."/>
        </authorList>
    </citation>
    <scope>NUCLEOTIDE SEQUENCE [LARGE SCALE GENOMIC DNA]</scope>
    <source>
        <strain evidence="4">Tokyo 01</strain>
    </source>
</reference>
<keyword evidence="2" id="KW-1133">Transmembrane helix</keyword>
<evidence type="ECO:0000313" key="4">
    <source>
        <dbReference type="Proteomes" id="UP000288096"/>
    </source>
</evidence>
<keyword evidence="3" id="KW-0808">Transferase</keyword>